<evidence type="ECO:0000256" key="9">
    <source>
        <dbReference type="ARBA" id="ARBA00033158"/>
    </source>
</evidence>
<dbReference type="GO" id="GO:0000921">
    <property type="term" value="P:septin ring assembly"/>
    <property type="evidence" value="ECO:0007669"/>
    <property type="project" value="TreeGrafter"/>
</dbReference>
<keyword evidence="10" id="KW-0175">Coiled coil</keyword>
<organism evidence="11">
    <name type="scientific">Desulfobacca acetoxidans</name>
    <dbReference type="NCBI Taxonomy" id="60893"/>
    <lineage>
        <taxon>Bacteria</taxon>
        <taxon>Pseudomonadati</taxon>
        <taxon>Thermodesulfobacteriota</taxon>
        <taxon>Desulfobaccia</taxon>
        <taxon>Desulfobaccales</taxon>
        <taxon>Desulfobaccaceae</taxon>
        <taxon>Desulfobacca</taxon>
    </lineage>
</organism>
<dbReference type="PANTHER" id="PTHR34981:SF1">
    <property type="entry name" value="CELL DIVISION PROTEIN ZAPA"/>
    <property type="match status" value="1"/>
</dbReference>
<keyword evidence="6" id="KW-0131">Cell cycle</keyword>
<dbReference type="GO" id="GO:0000917">
    <property type="term" value="P:division septum assembly"/>
    <property type="evidence" value="ECO:0007669"/>
    <property type="project" value="UniProtKB-KW"/>
</dbReference>
<evidence type="ECO:0000256" key="4">
    <source>
        <dbReference type="ARBA" id="ARBA00022618"/>
    </source>
</evidence>
<evidence type="ECO:0000256" key="1">
    <source>
        <dbReference type="ARBA" id="ARBA00004496"/>
    </source>
</evidence>
<accession>A0A7C5ELW5</accession>
<evidence type="ECO:0000256" key="7">
    <source>
        <dbReference type="ARBA" id="ARBA00024910"/>
    </source>
</evidence>
<reference evidence="11" key="1">
    <citation type="journal article" date="2020" name="mSystems">
        <title>Genome- and Community-Level Interaction Insights into Carbon Utilization and Element Cycling Functions of Hydrothermarchaeota in Hydrothermal Sediment.</title>
        <authorList>
            <person name="Zhou Z."/>
            <person name="Liu Y."/>
            <person name="Xu W."/>
            <person name="Pan J."/>
            <person name="Luo Z.H."/>
            <person name="Li M."/>
        </authorList>
    </citation>
    <scope>NUCLEOTIDE SEQUENCE [LARGE SCALE GENOMIC DNA]</scope>
    <source>
        <strain evidence="11">SpSt-853</strain>
    </source>
</reference>
<dbReference type="InterPro" id="IPR007838">
    <property type="entry name" value="Cell_div_ZapA-like"/>
</dbReference>
<evidence type="ECO:0000256" key="8">
    <source>
        <dbReference type="ARBA" id="ARBA00026068"/>
    </source>
</evidence>
<proteinExistence type="predicted"/>
<keyword evidence="5" id="KW-0717">Septation</keyword>
<evidence type="ECO:0000313" key="11">
    <source>
        <dbReference type="EMBL" id="HGZ11617.1"/>
    </source>
</evidence>
<dbReference type="GO" id="GO:0030428">
    <property type="term" value="C:cell septum"/>
    <property type="evidence" value="ECO:0007669"/>
    <property type="project" value="TreeGrafter"/>
</dbReference>
<evidence type="ECO:0000256" key="2">
    <source>
        <dbReference type="ARBA" id="ARBA00015195"/>
    </source>
</evidence>
<dbReference type="GO" id="GO:0043093">
    <property type="term" value="P:FtsZ-dependent cytokinesis"/>
    <property type="evidence" value="ECO:0007669"/>
    <property type="project" value="TreeGrafter"/>
</dbReference>
<dbReference type="Pfam" id="PF05164">
    <property type="entry name" value="ZapA"/>
    <property type="match status" value="1"/>
</dbReference>
<sequence>MTKDTQKVVVEILGRSLTLTSAMLPEKLQSVAQMVDEQLRELQRTFPTSSLADLAILAALNLACEYLENKEDLQELQETYRQLQLDIEQRSRQLLQKLEVYDPTTPPGP</sequence>
<dbReference type="InterPro" id="IPR036192">
    <property type="entry name" value="Cell_div_ZapA-like_sf"/>
</dbReference>
<dbReference type="GO" id="GO:0032153">
    <property type="term" value="C:cell division site"/>
    <property type="evidence" value="ECO:0007669"/>
    <property type="project" value="TreeGrafter"/>
</dbReference>
<keyword evidence="4 11" id="KW-0132">Cell division</keyword>
<dbReference type="InterPro" id="IPR053712">
    <property type="entry name" value="Bac_CellDiv_Activator"/>
</dbReference>
<dbReference type="Gene3D" id="6.10.250.790">
    <property type="match status" value="1"/>
</dbReference>
<name>A0A7C5ELW5_9BACT</name>
<keyword evidence="3" id="KW-0963">Cytoplasm</keyword>
<comment type="subunit">
    <text evidence="8">Homodimer. Interacts with FtsZ.</text>
</comment>
<dbReference type="EMBL" id="DTKJ01000040">
    <property type="protein sequence ID" value="HGZ11617.1"/>
    <property type="molecule type" value="Genomic_DNA"/>
</dbReference>
<comment type="function">
    <text evidence="7">Activator of cell division through the inhibition of FtsZ GTPase activity, therefore promoting FtsZ assembly into bundles of protofilaments necessary for the formation of the division Z ring. It is recruited early at mid-cell but it is not essential for cell division.</text>
</comment>
<comment type="subcellular location">
    <subcellularLocation>
        <location evidence="1">Cytoplasm</location>
    </subcellularLocation>
</comment>
<dbReference type="SUPFAM" id="SSF102829">
    <property type="entry name" value="Cell division protein ZapA-like"/>
    <property type="match status" value="1"/>
</dbReference>
<protein>
    <recommendedName>
        <fullName evidence="2">Cell division protein ZapA</fullName>
    </recommendedName>
    <alternativeName>
        <fullName evidence="9">Z ring-associated protein ZapA</fullName>
    </alternativeName>
</protein>
<evidence type="ECO:0000256" key="6">
    <source>
        <dbReference type="ARBA" id="ARBA00023306"/>
    </source>
</evidence>
<dbReference type="PANTHER" id="PTHR34981">
    <property type="entry name" value="CELL DIVISION PROTEIN ZAPA"/>
    <property type="match status" value="1"/>
</dbReference>
<evidence type="ECO:0000256" key="10">
    <source>
        <dbReference type="SAM" id="Coils"/>
    </source>
</evidence>
<feature type="coiled-coil region" evidence="10">
    <location>
        <begin position="66"/>
        <end position="93"/>
    </location>
</feature>
<gene>
    <name evidence="11" type="ORF">ENW48_05320</name>
</gene>
<evidence type="ECO:0000256" key="3">
    <source>
        <dbReference type="ARBA" id="ARBA00022490"/>
    </source>
</evidence>
<dbReference type="GO" id="GO:0005829">
    <property type="term" value="C:cytosol"/>
    <property type="evidence" value="ECO:0007669"/>
    <property type="project" value="TreeGrafter"/>
</dbReference>
<evidence type="ECO:0000256" key="5">
    <source>
        <dbReference type="ARBA" id="ARBA00023210"/>
    </source>
</evidence>
<dbReference type="AlphaFoldDB" id="A0A7C5ELW5"/>
<comment type="caution">
    <text evidence="11">The sequence shown here is derived from an EMBL/GenBank/DDBJ whole genome shotgun (WGS) entry which is preliminary data.</text>
</comment>